<evidence type="ECO:0000313" key="2">
    <source>
        <dbReference type="EMBL" id="EGD29882.1"/>
    </source>
</evidence>
<name>F0I0S1_STRSA</name>
<comment type="caution">
    <text evidence="2">The sequence shown here is derived from an EMBL/GenBank/DDBJ whole genome shotgun (WGS) entry which is preliminary data.</text>
</comment>
<keyword evidence="1" id="KW-0812">Transmembrane</keyword>
<keyword evidence="1" id="KW-1133">Transmembrane helix</keyword>
<proteinExistence type="predicted"/>
<dbReference type="EMBL" id="AEXV01000006">
    <property type="protein sequence ID" value="EGD29882.1"/>
    <property type="molecule type" value="Genomic_DNA"/>
</dbReference>
<dbReference type="AlphaFoldDB" id="F0I0S1"/>
<dbReference type="RefSeq" id="WP_002904271.1">
    <property type="nucleotide sequence ID" value="NZ_GL872376.1"/>
</dbReference>
<dbReference type="PATRIC" id="fig|888809.3.peg.745"/>
<dbReference type="Proteomes" id="UP000003332">
    <property type="component" value="Unassembled WGS sequence"/>
</dbReference>
<accession>F0I0S1</accession>
<reference evidence="2 3" key="1">
    <citation type="submission" date="2011-02" db="EMBL/GenBank/DDBJ databases">
        <authorList>
            <person name="Muzny D."/>
            <person name="Qin X."/>
            <person name="Deng J."/>
            <person name="Jiang H."/>
            <person name="Liu Y."/>
            <person name="Qu J."/>
            <person name="Song X.-Z."/>
            <person name="Zhang L."/>
            <person name="Thornton R."/>
            <person name="Coyle M."/>
            <person name="Francisco L."/>
            <person name="Jackson L."/>
            <person name="Javaid M."/>
            <person name="Korchina V."/>
            <person name="Kovar C."/>
            <person name="Mata R."/>
            <person name="Mathew T."/>
            <person name="Ngo R."/>
            <person name="Nguyen L."/>
            <person name="Nguyen N."/>
            <person name="Okwuonu G."/>
            <person name="Ongeri F."/>
            <person name="Pham C."/>
            <person name="Simmons D."/>
            <person name="Wilczek-Boney K."/>
            <person name="Hale W."/>
            <person name="Jakkamsetti A."/>
            <person name="Pham P."/>
            <person name="Ruth R."/>
            <person name="San Lucas F."/>
            <person name="Warren J."/>
            <person name="Zhang J."/>
            <person name="Zhao Z."/>
            <person name="Zhou C."/>
            <person name="Zhu D."/>
            <person name="Lee S."/>
            <person name="Bess C."/>
            <person name="Blankenburg K."/>
            <person name="Forbes L."/>
            <person name="Fu Q."/>
            <person name="Gubbala S."/>
            <person name="Hirani K."/>
            <person name="Jayaseelan J.C."/>
            <person name="Lara F."/>
            <person name="Munidasa M."/>
            <person name="Palculict T."/>
            <person name="Patil S."/>
            <person name="Pu L.-L."/>
            <person name="Saada N."/>
            <person name="Tang L."/>
            <person name="Weissenberger G."/>
            <person name="Zhu Y."/>
            <person name="Hemphill L."/>
            <person name="Shang Y."/>
            <person name="Youmans B."/>
            <person name="Ayvaz T."/>
            <person name="Ross M."/>
            <person name="Santibanez J."/>
            <person name="Aqrawi P."/>
            <person name="Gross S."/>
            <person name="Joshi V."/>
            <person name="Fowler G."/>
            <person name="Nazareth L."/>
            <person name="Reid J."/>
            <person name="Worley K."/>
            <person name="Petrosino J."/>
            <person name="Highlander S."/>
            <person name="Gibbs R."/>
        </authorList>
    </citation>
    <scope>NUCLEOTIDE SEQUENCE [LARGE SCALE GENOMIC DNA]</scope>
    <source>
        <strain evidence="2 3">SK72</strain>
    </source>
</reference>
<feature type="transmembrane region" description="Helical" evidence="1">
    <location>
        <begin position="21"/>
        <end position="39"/>
    </location>
</feature>
<organism evidence="2 3">
    <name type="scientific">Streptococcus sanguinis SK72</name>
    <dbReference type="NCBI Taxonomy" id="888809"/>
    <lineage>
        <taxon>Bacteria</taxon>
        <taxon>Bacillati</taxon>
        <taxon>Bacillota</taxon>
        <taxon>Bacilli</taxon>
        <taxon>Lactobacillales</taxon>
        <taxon>Streptococcaceae</taxon>
        <taxon>Streptococcus</taxon>
    </lineage>
</organism>
<keyword evidence="1" id="KW-0472">Membrane</keyword>
<evidence type="ECO:0000256" key="1">
    <source>
        <dbReference type="SAM" id="Phobius"/>
    </source>
</evidence>
<sequence>MKTLTRFEFQKNLKNKTILGSLVASLFLLAGIFFIGYHYSQYQFAARDNVAHGYSKDIEQSYRGEFTDDKIRGIIADDLKKFQERELSDDGSWKKKENLGFFTHFISLQNR</sequence>
<protein>
    <submittedName>
        <fullName evidence="2">Uncharacterized protein</fullName>
    </submittedName>
</protein>
<evidence type="ECO:0000313" key="3">
    <source>
        <dbReference type="Proteomes" id="UP000003332"/>
    </source>
</evidence>
<gene>
    <name evidence="2" type="primary">ppa</name>
    <name evidence="2" type="ORF">HMPREF9381_0761</name>
</gene>
<dbReference type="HOGENOM" id="CLU_2157037_0_0_9"/>